<sequence length="86" mass="9843">MFMKNNRQSSPRSMNEREKLRMFRELDDALASALRDIGGGDADAQDASPSTPSFEERLHDLMQEYQLSSRNVATLLRTIVELRQAQ</sequence>
<reference evidence="1 2" key="1">
    <citation type="journal article" date="2011" name="Stand. Genomic Sci.">
        <title>Complete genome sequence of the halophilic and highly halotolerant Chromohalobacter salexigens type strain (1H11(T)).</title>
        <authorList>
            <person name="Copeland A."/>
            <person name="O'Connor K."/>
            <person name="Lucas S."/>
            <person name="Lapidus A."/>
            <person name="Berry K.W."/>
            <person name="Detter J.C."/>
            <person name="Del Rio T.G."/>
            <person name="Hammon N."/>
            <person name="Dalin E."/>
            <person name="Tice H."/>
            <person name="Pitluck S."/>
            <person name="Bruce D."/>
            <person name="Goodwin L."/>
            <person name="Han C."/>
            <person name="Tapia R."/>
            <person name="Saunders E."/>
            <person name="Schmutz J."/>
            <person name="Brettin T."/>
            <person name="Larimer F."/>
            <person name="Land M."/>
            <person name="Hauser L."/>
            <person name="Vargas C."/>
            <person name="Nieto J.J."/>
            <person name="Kyrpides N.C."/>
            <person name="Ivanova N."/>
            <person name="Goker M."/>
            <person name="Klenk H.P."/>
            <person name="Csonka L.N."/>
            <person name="Woyke T."/>
        </authorList>
    </citation>
    <scope>NUCLEOTIDE SEQUENCE [LARGE SCALE GENOMIC DNA]</scope>
    <source>
        <strain evidence="2">ATCC BAA-138 / DSM 3043 / CIP 106854 / NCIMB 13768 / 1H11</strain>
    </source>
</reference>
<dbReference type="KEGG" id="csa:Csal_1667"/>
<protein>
    <submittedName>
        <fullName evidence="1">Uncharacterized protein</fullName>
    </submittedName>
</protein>
<dbReference type="Proteomes" id="UP000000239">
    <property type="component" value="Chromosome"/>
</dbReference>
<gene>
    <name evidence="1" type="ordered locus">Csal_1667</name>
</gene>
<evidence type="ECO:0000313" key="1">
    <source>
        <dbReference type="EMBL" id="ABE59020.1"/>
    </source>
</evidence>
<name>Q1QWY8_CHRI1</name>
<proteinExistence type="predicted"/>
<dbReference type="STRING" id="290398.Csal_1667"/>
<dbReference type="AlphaFoldDB" id="Q1QWY8"/>
<organism evidence="1 2">
    <name type="scientific">Chromohalobacter israelensis (strain ATCC BAA-138 / DSM 3043 / CIP 106854 / NCIMB 13768 / 1H11)</name>
    <name type="common">Chromohalobacter salexigens</name>
    <dbReference type="NCBI Taxonomy" id="290398"/>
    <lineage>
        <taxon>Bacteria</taxon>
        <taxon>Pseudomonadati</taxon>
        <taxon>Pseudomonadota</taxon>
        <taxon>Gammaproteobacteria</taxon>
        <taxon>Oceanospirillales</taxon>
        <taxon>Halomonadaceae</taxon>
        <taxon>Chromohalobacter</taxon>
    </lineage>
</organism>
<dbReference type="HOGENOM" id="CLU_145325_0_0_6"/>
<dbReference type="EMBL" id="CP000285">
    <property type="protein sequence ID" value="ABE59020.1"/>
    <property type="molecule type" value="Genomic_DNA"/>
</dbReference>
<accession>Q1QWY8</accession>
<keyword evidence="2" id="KW-1185">Reference proteome</keyword>
<evidence type="ECO:0000313" key="2">
    <source>
        <dbReference type="Proteomes" id="UP000000239"/>
    </source>
</evidence>